<reference evidence="2" key="2">
    <citation type="journal article" date="2005" name="Science">
        <title>The genome of the African trypanosome Trypanosoma brucei.</title>
        <authorList>
            <person name="Berriman M."/>
            <person name="Ghedin E."/>
            <person name="Hertz-Fowler C."/>
            <person name="Blandin G."/>
            <person name="Renauld H."/>
            <person name="Bartholomeu D.C."/>
            <person name="Lennard N.J."/>
            <person name="Caler E."/>
            <person name="Hamlin N.E."/>
            <person name="Haas B."/>
            <person name="Bohme U."/>
            <person name="Hannick L."/>
            <person name="Aslett M.A."/>
            <person name="Shallom J."/>
            <person name="Marcello L."/>
            <person name="Hou L."/>
            <person name="Wickstead B."/>
            <person name="Alsmark U.C."/>
            <person name="Arrowsmith C."/>
            <person name="Atkin R.J."/>
            <person name="Barron A.J."/>
            <person name="Bringaud F."/>
            <person name="Brooks K."/>
            <person name="Carrington M."/>
            <person name="Cherevach I."/>
            <person name="Chillingworth T.J."/>
            <person name="Churcher C."/>
            <person name="Clark L.N."/>
            <person name="Corton C.H."/>
            <person name="Cronin A."/>
            <person name="Davies R.M."/>
            <person name="Doggett J."/>
            <person name="Djikeng A."/>
            <person name="Feldblyum T."/>
            <person name="Field M.C."/>
            <person name="Fraser A."/>
            <person name="Goodhead I."/>
            <person name="Hance Z."/>
            <person name="Harper D."/>
            <person name="Harris B.R."/>
            <person name="Hauser H."/>
            <person name="Hostetler J."/>
            <person name="Ivens A."/>
            <person name="Jagels K."/>
            <person name="Johnson D."/>
            <person name="Johnson J."/>
            <person name="Jones K."/>
            <person name="Kerhornou A.X."/>
            <person name="Koo H."/>
            <person name="Larke N."/>
            <person name="Landfear S."/>
            <person name="Larkin C."/>
            <person name="Leech V."/>
            <person name="Line A."/>
            <person name="Lord A."/>
            <person name="Macleod A."/>
            <person name="Mooney P.J."/>
            <person name="Moule S."/>
            <person name="Martin D.M."/>
            <person name="Morgan G.W."/>
            <person name="Mungall K."/>
            <person name="Norbertczak H."/>
            <person name="Ormond D."/>
            <person name="Pai G."/>
            <person name="Peacock C.S."/>
            <person name="Peterson J."/>
            <person name="Quail M.A."/>
            <person name="Rabbinowitsch E."/>
            <person name="Rajandream M.A."/>
            <person name="Reitter C."/>
            <person name="Salzberg S.L."/>
            <person name="Sanders M."/>
            <person name="Schobel S."/>
            <person name="Sharp S."/>
            <person name="Simmonds M."/>
            <person name="Simpson A.J."/>
            <person name="Tallon L."/>
            <person name="Turner C.M."/>
            <person name="Tait A."/>
            <person name="Tivey A.R."/>
            <person name="Van Aken S."/>
            <person name="Walker D."/>
            <person name="Wanless D."/>
            <person name="Wang S."/>
            <person name="White B."/>
            <person name="White O."/>
            <person name="Whitehead S."/>
            <person name="Woodward J."/>
            <person name="Wortman J."/>
            <person name="Adams M.D."/>
            <person name="Embley T.M."/>
            <person name="Gull K."/>
            <person name="Ullu E."/>
            <person name="Barry J.D."/>
            <person name="Fairlamb A.H."/>
            <person name="Opperdoes F."/>
            <person name="Barrell B.G."/>
            <person name="Donelson J.E."/>
            <person name="Hall N."/>
            <person name="Fraser C.M."/>
            <person name="Melville S.E."/>
            <person name="El-Sayed N.M."/>
        </authorList>
    </citation>
    <scope>NUCLEOTIDE SEQUENCE [LARGE SCALE GENOMIC DNA]</scope>
    <source>
        <strain evidence="2">927/4 GUTat10.1</strain>
    </source>
</reference>
<evidence type="ECO:0000313" key="2">
    <source>
        <dbReference type="Proteomes" id="UP000008524"/>
    </source>
</evidence>
<dbReference type="RefSeq" id="XP_001219184.1">
    <property type="nucleotide sequence ID" value="XM_001219183.1"/>
</dbReference>
<name>Q4GY87_TRYB2</name>
<dbReference type="PaxDb" id="5691-CAJ16699"/>
<dbReference type="GeneID" id="4357561"/>
<sequence>MLFKKWLDNTPTNQTAWAEERGSVILPLEADDVKEAVLLSVVRMKAETRTPKTDRLVQHFWSKELTNIGSGMRKLGDARKEGAKIRNVKSAIQRNILRGGGEKHLKQWLWNQKAGSR</sequence>
<keyword evidence="2" id="KW-1185">Reference proteome</keyword>
<protein>
    <submittedName>
        <fullName evidence="1">Uncharacterized protein</fullName>
    </submittedName>
</protein>
<dbReference type="Proteomes" id="UP000008524">
    <property type="component" value="Chromosome 1"/>
</dbReference>
<dbReference type="AlphaFoldDB" id="Q4GY87"/>
<dbReference type="KEGG" id="tbr:TB927.1.4930"/>
<organism evidence="1 2">
    <name type="scientific">Trypanosoma brucei brucei (strain 927/4 GUTat10.1)</name>
    <dbReference type="NCBI Taxonomy" id="185431"/>
    <lineage>
        <taxon>Eukaryota</taxon>
        <taxon>Discoba</taxon>
        <taxon>Euglenozoa</taxon>
        <taxon>Kinetoplastea</taxon>
        <taxon>Metakinetoplastina</taxon>
        <taxon>Trypanosomatida</taxon>
        <taxon>Trypanosomatidae</taxon>
        <taxon>Trypanosoma</taxon>
    </lineage>
</organism>
<dbReference type="EMBL" id="AL929603">
    <property type="protein sequence ID" value="CAJ16699.1"/>
    <property type="molecule type" value="Genomic_DNA"/>
</dbReference>
<evidence type="ECO:0000313" key="1">
    <source>
        <dbReference type="EMBL" id="CAJ16699.1"/>
    </source>
</evidence>
<dbReference type="InParanoid" id="Q4GY87"/>
<proteinExistence type="predicted"/>
<accession>Q4GY87</accession>
<reference evidence="1 2" key="1">
    <citation type="journal article" date="2003" name="Nucleic Acids Res.">
        <title>The DNA sequence of chromosome I of an African trypanosome: gene content, chromosome organisation, recombination and polymorphism.</title>
        <authorList>
            <person name="Hall N."/>
            <person name="Berriman M."/>
            <person name="Lennard N.J."/>
            <person name="Harris B.R."/>
            <person name="Hertz-Fowler C."/>
            <person name="Bart-Delabesse E.N."/>
            <person name="Gerrare C.S."/>
            <person name="Atkin R.J."/>
            <person name="Barron A.J."/>
            <person name="Bowman S."/>
            <person name="Bray-Allen S.P."/>
            <person name="Bringaud F."/>
            <person name="Clark L.N."/>
            <person name="Corton C.H."/>
            <person name="Cronin A."/>
            <person name="Davies R."/>
            <person name="Doggett J."/>
            <person name="Fraser A."/>
            <person name="Gruter E."/>
            <person name="Hall S."/>
            <person name="Harper A.D."/>
            <person name="Kay M.P."/>
            <person name="Leech V."/>
            <person name="Mayes R."/>
            <person name="Price C."/>
            <person name="Quail M.A."/>
            <person name="Rabbinowitch E."/>
            <person name="Reitter C."/>
            <person name="Rutherford K."/>
            <person name="Sasse J."/>
            <person name="Sharp S."/>
            <person name="Shownkeen R."/>
            <person name="Macleod A."/>
            <person name="Taylor S."/>
            <person name="Tweedie A."/>
            <person name="Turner C.M.R."/>
            <person name="Tait A."/>
            <person name="Gull K."/>
            <person name="Barrell B."/>
            <person name="Melville S.E."/>
        </authorList>
    </citation>
    <scope>NUCLEOTIDE SEQUENCE [LARGE SCALE GENOMIC DNA]</scope>
    <source>
        <strain evidence="1 2">927/4 GUTat10.1</strain>
    </source>
</reference>
<gene>
    <name evidence="1" type="ORF">TB927.1.4930</name>
</gene>